<evidence type="ECO:0000259" key="8">
    <source>
        <dbReference type="Pfam" id="PF01416"/>
    </source>
</evidence>
<comment type="caution">
    <text evidence="4">Lacks conserved residue(s) required for the propagation of feature annotation.</text>
</comment>
<dbReference type="FunFam" id="3.30.70.660:FF:000003">
    <property type="entry name" value="tRNA pseudouridine synthase A"/>
    <property type="match status" value="1"/>
</dbReference>
<keyword evidence="3 4" id="KW-0413">Isomerase</keyword>
<name>A0A4Q4Z9Y5_9ACTN</name>
<dbReference type="PANTHER" id="PTHR11142">
    <property type="entry name" value="PSEUDOURIDYLATE SYNTHASE"/>
    <property type="match status" value="1"/>
</dbReference>
<evidence type="ECO:0000256" key="3">
    <source>
        <dbReference type="ARBA" id="ARBA00023235"/>
    </source>
</evidence>
<evidence type="ECO:0000313" key="9">
    <source>
        <dbReference type="EMBL" id="RYP84750.1"/>
    </source>
</evidence>
<feature type="binding site" evidence="4 6">
    <location>
        <position position="127"/>
    </location>
    <ligand>
        <name>substrate</name>
    </ligand>
</feature>
<protein>
    <recommendedName>
        <fullName evidence="4">tRNA pseudouridine synthase A</fullName>
        <ecNumber evidence="4">5.4.99.12</ecNumber>
    </recommendedName>
    <alternativeName>
        <fullName evidence="4">tRNA pseudouridine(38-40) synthase</fullName>
    </alternativeName>
    <alternativeName>
        <fullName evidence="4">tRNA pseudouridylate synthase I</fullName>
    </alternativeName>
    <alternativeName>
        <fullName evidence="4">tRNA-uridine isomerase I</fullName>
    </alternativeName>
</protein>
<feature type="domain" description="Pseudouridine synthase I TruA alpha/beta" evidence="8">
    <location>
        <begin position="160"/>
        <end position="260"/>
    </location>
</feature>
<gene>
    <name evidence="4 9" type="primary">truA</name>
    <name evidence="9" type="ORF">EKO23_14640</name>
</gene>
<dbReference type="InterPro" id="IPR020097">
    <property type="entry name" value="PsdUridine_synth_TruA_a/b_dom"/>
</dbReference>
<keyword evidence="2 4" id="KW-0819">tRNA processing</keyword>
<dbReference type="InterPro" id="IPR020094">
    <property type="entry name" value="TruA/RsuA/RluB/E/F_N"/>
</dbReference>
<comment type="function">
    <text evidence="4">Formation of pseudouridine at positions 38, 39 and 40 in the anticodon stem and loop of transfer RNAs.</text>
</comment>
<dbReference type="GO" id="GO:0160147">
    <property type="term" value="F:tRNA pseudouridine(38-40) synthase activity"/>
    <property type="evidence" value="ECO:0007669"/>
    <property type="project" value="UniProtKB-EC"/>
</dbReference>
<dbReference type="PANTHER" id="PTHR11142:SF0">
    <property type="entry name" value="TRNA PSEUDOURIDINE SYNTHASE-LIKE 1"/>
    <property type="match status" value="1"/>
</dbReference>
<dbReference type="CDD" id="cd02570">
    <property type="entry name" value="PseudoU_synth_EcTruA"/>
    <property type="match status" value="1"/>
</dbReference>
<dbReference type="NCBIfam" id="TIGR00071">
    <property type="entry name" value="hisT_truA"/>
    <property type="match status" value="1"/>
</dbReference>
<feature type="domain" description="Pseudouridine synthase I TruA alpha/beta" evidence="8">
    <location>
        <begin position="14"/>
        <end position="120"/>
    </location>
</feature>
<evidence type="ECO:0000256" key="1">
    <source>
        <dbReference type="ARBA" id="ARBA00009375"/>
    </source>
</evidence>
<dbReference type="Gene3D" id="3.30.70.580">
    <property type="entry name" value="Pseudouridine synthase I, catalytic domain, N-terminal subdomain"/>
    <property type="match status" value="1"/>
</dbReference>
<comment type="subunit">
    <text evidence="4">Homodimer.</text>
</comment>
<dbReference type="AlphaFoldDB" id="A0A4Q4Z9Y5"/>
<dbReference type="PIRSF" id="PIRSF001430">
    <property type="entry name" value="tRNA_psdUrid_synth"/>
    <property type="match status" value="1"/>
</dbReference>
<dbReference type="HAMAP" id="MF_00171">
    <property type="entry name" value="TruA"/>
    <property type="match status" value="1"/>
</dbReference>
<comment type="similarity">
    <text evidence="1 4 7">Belongs to the tRNA pseudouridine synthase TruA family.</text>
</comment>
<evidence type="ECO:0000256" key="7">
    <source>
        <dbReference type="RuleBase" id="RU003792"/>
    </source>
</evidence>
<dbReference type="SUPFAM" id="SSF55120">
    <property type="entry name" value="Pseudouridine synthase"/>
    <property type="match status" value="1"/>
</dbReference>
<reference evidence="9 10" key="1">
    <citation type="submission" date="2019-01" db="EMBL/GenBank/DDBJ databases">
        <title>Nocardioides guangzhouensis sp. nov., an actinobacterium isolated from soil.</title>
        <authorList>
            <person name="Fu Y."/>
            <person name="Cai Y."/>
            <person name="Lin Z."/>
            <person name="Chen P."/>
        </authorList>
    </citation>
    <scope>NUCLEOTIDE SEQUENCE [LARGE SCALE GENOMIC DNA]</scope>
    <source>
        <strain evidence="9 10">130</strain>
    </source>
</reference>
<proteinExistence type="inferred from homology"/>
<dbReference type="InterPro" id="IPR020103">
    <property type="entry name" value="PsdUridine_synth_cat_dom_sf"/>
</dbReference>
<comment type="catalytic activity">
    <reaction evidence="4 7">
        <text>uridine(38/39/40) in tRNA = pseudouridine(38/39/40) in tRNA</text>
        <dbReference type="Rhea" id="RHEA:22376"/>
        <dbReference type="Rhea" id="RHEA-COMP:10085"/>
        <dbReference type="Rhea" id="RHEA-COMP:10087"/>
        <dbReference type="ChEBI" id="CHEBI:65314"/>
        <dbReference type="ChEBI" id="CHEBI:65315"/>
        <dbReference type="EC" id="5.4.99.12"/>
    </reaction>
</comment>
<dbReference type="Proteomes" id="UP000295198">
    <property type="component" value="Unassembled WGS sequence"/>
</dbReference>
<sequence length="285" mass="30665">MAGWPTVRIRIDLAYDGTDFKGWARQPALRTVQGEVEAALATVLRVPEAAVTCAGRTDTGVHARGQVVHVDVADDAVTASAGRSEDPPLAALHRRLNGVLPPDIRVRRVAEAPAGFDARFSATWRRYAYRVADGVVDPLVRNHVLAWPRPLDLDAMNAGAASLVGEHDFASFCKKREGATTVRALLDLHWEREGDLAVATVRADAFCHNMVRSLMGCLLTIGEGRRPPTWAAEVLAAAVRDPSVTVVPPHGLTLEEVGYPADAELAARADATRRLRVPGEEPADG</sequence>
<evidence type="ECO:0000256" key="6">
    <source>
        <dbReference type="PIRSR" id="PIRSR001430-2"/>
    </source>
</evidence>
<dbReference type="InterPro" id="IPR001406">
    <property type="entry name" value="PsdUridine_synth_TruA"/>
</dbReference>
<organism evidence="9 10">
    <name type="scientific">Nocardioides guangzhouensis</name>
    <dbReference type="NCBI Taxonomy" id="2497878"/>
    <lineage>
        <taxon>Bacteria</taxon>
        <taxon>Bacillati</taxon>
        <taxon>Actinomycetota</taxon>
        <taxon>Actinomycetes</taxon>
        <taxon>Propionibacteriales</taxon>
        <taxon>Nocardioidaceae</taxon>
        <taxon>Nocardioides</taxon>
    </lineage>
</organism>
<dbReference type="InterPro" id="IPR020095">
    <property type="entry name" value="PsdUridine_synth_TruA_C"/>
</dbReference>
<feature type="active site" description="Nucleophile" evidence="4 5">
    <location>
        <position position="58"/>
    </location>
</feature>
<dbReference type="Gene3D" id="3.30.70.660">
    <property type="entry name" value="Pseudouridine synthase I, catalytic domain, C-terminal subdomain"/>
    <property type="match status" value="1"/>
</dbReference>
<dbReference type="OrthoDB" id="9811823at2"/>
<evidence type="ECO:0000256" key="2">
    <source>
        <dbReference type="ARBA" id="ARBA00022694"/>
    </source>
</evidence>
<keyword evidence="10" id="KW-1185">Reference proteome</keyword>
<evidence type="ECO:0000313" key="10">
    <source>
        <dbReference type="Proteomes" id="UP000295198"/>
    </source>
</evidence>
<dbReference type="EMBL" id="SDKM01000021">
    <property type="protein sequence ID" value="RYP84750.1"/>
    <property type="molecule type" value="Genomic_DNA"/>
</dbReference>
<accession>A0A4Q4Z9Y5</accession>
<dbReference type="FunFam" id="3.30.70.580:FF:000001">
    <property type="entry name" value="tRNA pseudouridine synthase A"/>
    <property type="match status" value="1"/>
</dbReference>
<dbReference type="Pfam" id="PF01416">
    <property type="entry name" value="PseudoU_synth_1"/>
    <property type="match status" value="2"/>
</dbReference>
<dbReference type="EC" id="5.4.99.12" evidence="4"/>
<dbReference type="GO" id="GO:0031119">
    <property type="term" value="P:tRNA pseudouridine synthesis"/>
    <property type="evidence" value="ECO:0007669"/>
    <property type="project" value="UniProtKB-UniRule"/>
</dbReference>
<evidence type="ECO:0000256" key="4">
    <source>
        <dbReference type="HAMAP-Rule" id="MF_00171"/>
    </source>
</evidence>
<comment type="caution">
    <text evidence="9">The sequence shown here is derived from an EMBL/GenBank/DDBJ whole genome shotgun (WGS) entry which is preliminary data.</text>
</comment>
<dbReference type="GO" id="GO:0003723">
    <property type="term" value="F:RNA binding"/>
    <property type="evidence" value="ECO:0007669"/>
    <property type="project" value="InterPro"/>
</dbReference>
<evidence type="ECO:0000256" key="5">
    <source>
        <dbReference type="PIRSR" id="PIRSR001430-1"/>
    </source>
</evidence>